<dbReference type="AlphaFoldDB" id="A0A2T4AWZ1"/>
<accession>A0A2T4AWZ1</accession>
<dbReference type="GeneID" id="36605657"/>
<protein>
    <submittedName>
        <fullName evidence="1">Uncharacterized protein</fullName>
    </submittedName>
</protein>
<organism evidence="1 2">
    <name type="scientific">Trichoderma citrinoviride</name>
    <dbReference type="NCBI Taxonomy" id="58853"/>
    <lineage>
        <taxon>Eukaryota</taxon>
        <taxon>Fungi</taxon>
        <taxon>Dikarya</taxon>
        <taxon>Ascomycota</taxon>
        <taxon>Pezizomycotina</taxon>
        <taxon>Sordariomycetes</taxon>
        <taxon>Hypocreomycetidae</taxon>
        <taxon>Hypocreales</taxon>
        <taxon>Hypocreaceae</taxon>
        <taxon>Trichoderma</taxon>
    </lineage>
</organism>
<dbReference type="Proteomes" id="UP000241546">
    <property type="component" value="Unassembled WGS sequence"/>
</dbReference>
<proteinExistence type="predicted"/>
<evidence type="ECO:0000313" key="1">
    <source>
        <dbReference type="EMBL" id="PTB61585.1"/>
    </source>
</evidence>
<dbReference type="OrthoDB" id="381190at2759"/>
<dbReference type="EMBL" id="KZ680330">
    <property type="protein sequence ID" value="PTB61585.1"/>
    <property type="molecule type" value="Genomic_DNA"/>
</dbReference>
<name>A0A2T4AWZ1_9HYPO</name>
<dbReference type="RefSeq" id="XP_024744905.1">
    <property type="nucleotide sequence ID" value="XM_024897539.1"/>
</dbReference>
<keyword evidence="2" id="KW-1185">Reference proteome</keyword>
<gene>
    <name evidence="1" type="ORF">BBK36DRAFT_146636</name>
</gene>
<sequence>MGHKPQADIEIFSNDDDRDAPIHLSDTTKRVATLFLDLHKIPKSAKAAAKKRKLGWHRYYCLTGVIEASYGSATITYTVKLGGSGFVSEASGVWILSVPLKRVHMAADTGEGGPPPSTLAAQLVENIAASSKAPRTDENSELKGLLAIIQRVKDKPDLLKSSNDRLEHNHMLIYVYCRVVLENIKLDDPFLDRANVRTESQKAINFLRFTIKETPSVLLHKNENRRLLFRGQEPLWVWLLPQLLRLLGHPQCFELESSIEGFLQYILLLVARTGALWKVAPSLGLYLRASLTSLLDHLQSPSLVPSHADLRTDLELPPIFALDQILGKDGQHTPKRLSYPVYTISQGLHLASSLARVLAHPIISPDSAFSNSVSLLENGPWLIDAYLDLRHVQKRWELPSQSTPLPLVELTMDIINSSIASDYPSASLIEKSCALLILLCSEMISPPDELVQPTPAGNQARSTYCMALIAIAQASLKSYSIGRFAASKLVQELLLLSSQYSTIGEDTDVWDSFLDSIHPSKFESEELRKGIQDLHLNYAAPHQAANAGKRRKLAEEATDSLAILTQGIYETLQVTPPADDDVIMFEQIYLDAYDKCNQSNQSLAVELLSRICCVVDSPARLNSSTESVTAPLACSICDESPTSSRKISSHHAKSEARRIFSKLIRLASFSESRRPRIAAMIALRRLILHCEDAAFLNLETPGPGQWCLQSLNSSLRELRISAGRTLALFMPPKPTYNMDEALLSRNRKNSIALLKSASEADPPFMVETRILAWGQLGRVVTE</sequence>
<reference evidence="2" key="1">
    <citation type="submission" date="2016-07" db="EMBL/GenBank/DDBJ databases">
        <title>Multiple horizontal gene transfer events from other fungi enriched the ability of initially mycotrophic Trichoderma (Ascomycota) to feed on dead plant biomass.</title>
        <authorList>
            <consortium name="DOE Joint Genome Institute"/>
            <person name="Atanasova L."/>
            <person name="Chenthamara K."/>
            <person name="Zhang J."/>
            <person name="Grujic M."/>
            <person name="Henrissat B."/>
            <person name="Kuo A."/>
            <person name="Aerts A."/>
            <person name="Salamov A."/>
            <person name="Lipzen A."/>
            <person name="Labutti K."/>
            <person name="Barry K."/>
            <person name="Miao Y."/>
            <person name="Rahimi M.J."/>
            <person name="Shen Q."/>
            <person name="Grigoriev I.V."/>
            <person name="Kubicek C.P."/>
            <person name="Druzhinina I.S."/>
        </authorList>
    </citation>
    <scope>NUCLEOTIDE SEQUENCE [LARGE SCALE GENOMIC DNA]</scope>
    <source>
        <strain evidence="2">TUCIM 6016</strain>
    </source>
</reference>
<evidence type="ECO:0000313" key="2">
    <source>
        <dbReference type="Proteomes" id="UP000241546"/>
    </source>
</evidence>
<feature type="non-terminal residue" evidence="1">
    <location>
        <position position="782"/>
    </location>
</feature>